<sequence>MLGVGAQGRQVGGITMETSADFKETSPGGNTQRAPLSYITLQALGKIHVVIKTGGETLSCHPESKIFCGGSWWKEALLPYLE</sequence>
<evidence type="ECO:0000313" key="2">
    <source>
        <dbReference type="Proteomes" id="UP000827872"/>
    </source>
</evidence>
<comment type="caution">
    <text evidence="1">The sequence shown here is derived from an EMBL/GenBank/DDBJ whole genome shotgun (WGS) entry which is preliminary data.</text>
</comment>
<name>A0ACB8FNN1_9SAUR</name>
<dbReference type="Proteomes" id="UP000827872">
    <property type="component" value="Linkage Group LG06"/>
</dbReference>
<proteinExistence type="predicted"/>
<keyword evidence="2" id="KW-1185">Reference proteome</keyword>
<dbReference type="EMBL" id="CM037619">
    <property type="protein sequence ID" value="KAH8006969.1"/>
    <property type="molecule type" value="Genomic_DNA"/>
</dbReference>
<protein>
    <submittedName>
        <fullName evidence="1">Uncharacterized protein</fullName>
    </submittedName>
</protein>
<reference evidence="1" key="1">
    <citation type="submission" date="2021-08" db="EMBL/GenBank/DDBJ databases">
        <title>The first chromosome-level gecko genome reveals the dynamic sex chromosomes of Neotropical dwarf geckos (Sphaerodactylidae: Sphaerodactylus).</title>
        <authorList>
            <person name="Pinto B.J."/>
            <person name="Keating S.E."/>
            <person name="Gamble T."/>
        </authorList>
    </citation>
    <scope>NUCLEOTIDE SEQUENCE</scope>
    <source>
        <strain evidence="1">TG3544</strain>
    </source>
</reference>
<organism evidence="1 2">
    <name type="scientific">Sphaerodactylus townsendi</name>
    <dbReference type="NCBI Taxonomy" id="933632"/>
    <lineage>
        <taxon>Eukaryota</taxon>
        <taxon>Metazoa</taxon>
        <taxon>Chordata</taxon>
        <taxon>Craniata</taxon>
        <taxon>Vertebrata</taxon>
        <taxon>Euteleostomi</taxon>
        <taxon>Lepidosauria</taxon>
        <taxon>Squamata</taxon>
        <taxon>Bifurcata</taxon>
        <taxon>Gekkota</taxon>
        <taxon>Sphaerodactylidae</taxon>
        <taxon>Sphaerodactylus</taxon>
    </lineage>
</organism>
<gene>
    <name evidence="1" type="ORF">K3G42_015702</name>
</gene>
<accession>A0ACB8FNN1</accession>
<evidence type="ECO:0000313" key="1">
    <source>
        <dbReference type="EMBL" id="KAH8006969.1"/>
    </source>
</evidence>